<feature type="domain" description="NAD-dependent epimerase/dehydratase" evidence="1">
    <location>
        <begin position="7"/>
        <end position="217"/>
    </location>
</feature>
<gene>
    <name evidence="2" type="ORF">I4641_04625</name>
</gene>
<dbReference type="Pfam" id="PF01370">
    <property type="entry name" value="Epimerase"/>
    <property type="match status" value="1"/>
</dbReference>
<evidence type="ECO:0000313" key="2">
    <source>
        <dbReference type="EMBL" id="MCC0176260.1"/>
    </source>
</evidence>
<dbReference type="PANTHER" id="PTHR48079:SF6">
    <property type="entry name" value="NAD(P)-BINDING DOMAIN-CONTAINING PROTEIN-RELATED"/>
    <property type="match status" value="1"/>
</dbReference>
<comment type="caution">
    <text evidence="2">The sequence shown here is derived from an EMBL/GenBank/DDBJ whole genome shotgun (WGS) entry which is preliminary data.</text>
</comment>
<dbReference type="EMBL" id="JADWDC010000007">
    <property type="protein sequence ID" value="MCC0176260.1"/>
    <property type="molecule type" value="Genomic_DNA"/>
</dbReference>
<sequence length="276" mass="30679">MQAAIIGCGYVGSAVARKWHQQGELVTVTTTSSSKKKQLQAIASEVVVTTGNDLTTLKQVVAEKDVVLLSIGAKQRTPEIYHQAYLTTAKNVVTAIRASKKVRQLIYTSSYGILGNQKDRIVDETAIPNPTSEYGEILAQTEQVLLSVPETEFKTCIFRLSGIYGDGRELIKIFGKIAGTTKSGMGERYTNWVHLDDIVGAIDFARQQQLQGIYNLASEQILTQKEFFQKLFQAHNLPLITWDESQGNSHPYNMQLSGKKIKDAGYQLIHPKIKFI</sequence>
<evidence type="ECO:0000313" key="3">
    <source>
        <dbReference type="Proteomes" id="UP000729733"/>
    </source>
</evidence>
<dbReference type="InterPro" id="IPR036291">
    <property type="entry name" value="NAD(P)-bd_dom_sf"/>
</dbReference>
<dbReference type="Gene3D" id="3.40.50.720">
    <property type="entry name" value="NAD(P)-binding Rossmann-like Domain"/>
    <property type="match status" value="1"/>
</dbReference>
<dbReference type="GO" id="GO:0004029">
    <property type="term" value="F:aldehyde dehydrogenase (NAD+) activity"/>
    <property type="evidence" value="ECO:0007669"/>
    <property type="project" value="TreeGrafter"/>
</dbReference>
<accession>A0A964FE35</accession>
<name>A0A964FE35_9CYAN</name>
<keyword evidence="3" id="KW-1185">Reference proteome</keyword>
<dbReference type="InterPro" id="IPR051783">
    <property type="entry name" value="NAD(P)-dependent_oxidoreduct"/>
</dbReference>
<dbReference type="Proteomes" id="UP000729733">
    <property type="component" value="Unassembled WGS sequence"/>
</dbReference>
<dbReference type="RefSeq" id="WP_229639300.1">
    <property type="nucleotide sequence ID" value="NZ_JADWDC010000007.1"/>
</dbReference>
<dbReference type="PANTHER" id="PTHR48079">
    <property type="entry name" value="PROTEIN YEEZ"/>
    <property type="match status" value="1"/>
</dbReference>
<protein>
    <submittedName>
        <fullName evidence="2">NAD-dependent epimerase/dehydratase family protein</fullName>
    </submittedName>
</protein>
<reference evidence="2" key="1">
    <citation type="journal article" date="2021" name="Antonie Van Leeuwenhoek">
        <title>Draft genome and description of Waterburya agarophytonicola gen. nov. sp. nov. (Pleurocapsales, Cyanobacteria): a seaweed symbiont.</title>
        <authorList>
            <person name="Bonthond G."/>
            <person name="Shalygin S."/>
            <person name="Bayer T."/>
            <person name="Weinberger F."/>
        </authorList>
    </citation>
    <scope>NUCLEOTIDE SEQUENCE</scope>
    <source>
        <strain evidence="2">KI4</strain>
    </source>
</reference>
<dbReference type="SUPFAM" id="SSF51735">
    <property type="entry name" value="NAD(P)-binding Rossmann-fold domains"/>
    <property type="match status" value="1"/>
</dbReference>
<dbReference type="InterPro" id="IPR001509">
    <property type="entry name" value="Epimerase_deHydtase"/>
</dbReference>
<dbReference type="GO" id="GO:0005737">
    <property type="term" value="C:cytoplasm"/>
    <property type="evidence" value="ECO:0007669"/>
    <property type="project" value="TreeGrafter"/>
</dbReference>
<proteinExistence type="predicted"/>
<evidence type="ECO:0000259" key="1">
    <source>
        <dbReference type="Pfam" id="PF01370"/>
    </source>
</evidence>
<organism evidence="2 3">
    <name type="scientific">Waterburya agarophytonicola KI4</name>
    <dbReference type="NCBI Taxonomy" id="2874699"/>
    <lineage>
        <taxon>Bacteria</taxon>
        <taxon>Bacillati</taxon>
        <taxon>Cyanobacteriota</taxon>
        <taxon>Cyanophyceae</taxon>
        <taxon>Pleurocapsales</taxon>
        <taxon>Hyellaceae</taxon>
        <taxon>Waterburya</taxon>
        <taxon>Waterburya agarophytonicola</taxon>
    </lineage>
</organism>
<dbReference type="AlphaFoldDB" id="A0A964FE35"/>